<gene>
    <name evidence="1" type="ORF">H9798_00335</name>
</gene>
<sequence>MTMQKFKIIIDALLTVFLLLLMPYGLVGEAAYEWIGAGMYLPLSISGVSVWRRELSIWSALIGDLL</sequence>
<dbReference type="Proteomes" id="UP000824223">
    <property type="component" value="Unassembled WGS sequence"/>
</dbReference>
<organism evidence="1 2">
    <name type="scientific">Candidatus Mediterraneibacter pullicola</name>
    <dbReference type="NCBI Taxonomy" id="2838682"/>
    <lineage>
        <taxon>Bacteria</taxon>
        <taxon>Bacillati</taxon>
        <taxon>Bacillota</taxon>
        <taxon>Clostridia</taxon>
        <taxon>Lachnospirales</taxon>
        <taxon>Lachnospiraceae</taxon>
        <taxon>Mediterraneibacter</taxon>
    </lineage>
</organism>
<protein>
    <submittedName>
        <fullName evidence="1">Uncharacterized protein</fullName>
    </submittedName>
</protein>
<reference evidence="1" key="1">
    <citation type="journal article" date="2021" name="PeerJ">
        <title>Extensive microbial diversity within the chicken gut microbiome revealed by metagenomics and culture.</title>
        <authorList>
            <person name="Gilroy R."/>
            <person name="Ravi A."/>
            <person name="Getino M."/>
            <person name="Pursley I."/>
            <person name="Horton D.L."/>
            <person name="Alikhan N.F."/>
            <person name="Baker D."/>
            <person name="Gharbi K."/>
            <person name="Hall N."/>
            <person name="Watson M."/>
            <person name="Adriaenssens E.M."/>
            <person name="Foster-Nyarko E."/>
            <person name="Jarju S."/>
            <person name="Secka A."/>
            <person name="Antonio M."/>
            <person name="Oren A."/>
            <person name="Chaudhuri R.R."/>
            <person name="La Ragione R."/>
            <person name="Hildebrand F."/>
            <person name="Pallen M.J."/>
        </authorList>
    </citation>
    <scope>NUCLEOTIDE SEQUENCE</scope>
    <source>
        <strain evidence="1">ChiSjej2B20-11307</strain>
    </source>
</reference>
<proteinExistence type="predicted"/>
<accession>A0A9D2H808</accession>
<comment type="caution">
    <text evidence="1">The sequence shown here is derived from an EMBL/GenBank/DDBJ whole genome shotgun (WGS) entry which is preliminary data.</text>
</comment>
<name>A0A9D2H808_9FIRM</name>
<dbReference type="AlphaFoldDB" id="A0A9D2H808"/>
<reference evidence="1" key="2">
    <citation type="submission" date="2021-04" db="EMBL/GenBank/DDBJ databases">
        <authorList>
            <person name="Gilroy R."/>
        </authorList>
    </citation>
    <scope>NUCLEOTIDE SEQUENCE</scope>
    <source>
        <strain evidence="1">ChiSjej2B20-11307</strain>
    </source>
</reference>
<dbReference type="EMBL" id="DXAK01000002">
    <property type="protein sequence ID" value="HJA05589.1"/>
    <property type="molecule type" value="Genomic_DNA"/>
</dbReference>
<evidence type="ECO:0000313" key="2">
    <source>
        <dbReference type="Proteomes" id="UP000824223"/>
    </source>
</evidence>
<evidence type="ECO:0000313" key="1">
    <source>
        <dbReference type="EMBL" id="HJA05589.1"/>
    </source>
</evidence>